<gene>
    <name evidence="1" type="ORF">D6B99_01345</name>
</gene>
<reference evidence="1 2" key="1">
    <citation type="submission" date="2018-09" db="EMBL/GenBank/DDBJ databases">
        <title>Arachidicoccus sp. nov., a bacterium isolated from soil.</title>
        <authorList>
            <person name="Weon H.-Y."/>
            <person name="Kwon S.-W."/>
            <person name="Lee S.A."/>
        </authorList>
    </citation>
    <scope>NUCLEOTIDE SEQUENCE [LARGE SCALE GENOMIC DNA]</scope>
    <source>
        <strain evidence="1 2">KIS59-12</strain>
    </source>
</reference>
<dbReference type="Proteomes" id="UP000266118">
    <property type="component" value="Chromosome"/>
</dbReference>
<dbReference type="SUPFAM" id="SSF82153">
    <property type="entry name" value="FAS1 domain"/>
    <property type="match status" value="1"/>
</dbReference>
<keyword evidence="2" id="KW-1185">Reference proteome</keyword>
<sequence length="222" mass="24672">MIACKKNYIIGGKVEDVNKYANMTSYDVLNSLPQFDTLVQVIDAAGLKDKINQDNSTFFAISNGSIFNYLQLRTLLLQSTVNQYAKFTLDSLKYYLQNNINGTKDSLLMYQVATTLTTSNLTNNGAQYPSELIGDSVLVSYETTLDPLLGYTTLVSTPPRVVYFAQLWKHYNLNSKDSTAAKLPSTTGVRTLVGTSFIKTKNGMINVLRSGSTLFFYGTRIN</sequence>
<dbReference type="EMBL" id="CP032489">
    <property type="protein sequence ID" value="AYD46378.1"/>
    <property type="molecule type" value="Genomic_DNA"/>
</dbReference>
<dbReference type="AlphaFoldDB" id="A0A386HKG5"/>
<evidence type="ECO:0008006" key="3">
    <source>
        <dbReference type="Google" id="ProtNLM"/>
    </source>
</evidence>
<organism evidence="1 2">
    <name type="scientific">Arachidicoccus soli</name>
    <dbReference type="NCBI Taxonomy" id="2341117"/>
    <lineage>
        <taxon>Bacteria</taxon>
        <taxon>Pseudomonadati</taxon>
        <taxon>Bacteroidota</taxon>
        <taxon>Chitinophagia</taxon>
        <taxon>Chitinophagales</taxon>
        <taxon>Chitinophagaceae</taxon>
        <taxon>Arachidicoccus</taxon>
    </lineage>
</organism>
<dbReference type="Gene3D" id="2.30.180.10">
    <property type="entry name" value="FAS1 domain"/>
    <property type="match status" value="1"/>
</dbReference>
<protein>
    <recommendedName>
        <fullName evidence="3">FAS1 domain-containing protein</fullName>
    </recommendedName>
</protein>
<name>A0A386HKG5_9BACT</name>
<dbReference type="OrthoDB" id="655802at2"/>
<dbReference type="KEGG" id="ark:D6B99_01345"/>
<evidence type="ECO:0000313" key="1">
    <source>
        <dbReference type="EMBL" id="AYD46378.1"/>
    </source>
</evidence>
<accession>A0A386HKG5</accession>
<dbReference type="InterPro" id="IPR036378">
    <property type="entry name" value="FAS1_dom_sf"/>
</dbReference>
<evidence type="ECO:0000313" key="2">
    <source>
        <dbReference type="Proteomes" id="UP000266118"/>
    </source>
</evidence>
<proteinExistence type="predicted"/>